<protein>
    <submittedName>
        <fullName evidence="15 16">Uncharacterized protein</fullName>
    </submittedName>
</protein>
<dbReference type="GO" id="GO:0004672">
    <property type="term" value="F:protein kinase activity"/>
    <property type="evidence" value="ECO:0000318"/>
    <property type="project" value="GO_Central"/>
</dbReference>
<dbReference type="Pfam" id="PF13855">
    <property type="entry name" value="LRR_8"/>
    <property type="match status" value="1"/>
</dbReference>
<keyword evidence="6" id="KW-0732">Signal</keyword>
<evidence type="ECO:0000256" key="2">
    <source>
        <dbReference type="ARBA" id="ARBA00009592"/>
    </source>
</evidence>
<keyword evidence="10" id="KW-0675">Receptor</keyword>
<evidence type="ECO:0000256" key="6">
    <source>
        <dbReference type="ARBA" id="ARBA00022729"/>
    </source>
</evidence>
<keyword evidence="17" id="KW-1185">Reference proteome</keyword>
<dbReference type="InterPro" id="IPR032675">
    <property type="entry name" value="LRR_dom_sf"/>
</dbReference>
<evidence type="ECO:0000256" key="8">
    <source>
        <dbReference type="ARBA" id="ARBA00022989"/>
    </source>
</evidence>
<dbReference type="Proteomes" id="UP000007305">
    <property type="component" value="Chromosome 2"/>
</dbReference>
<evidence type="ECO:0000256" key="10">
    <source>
        <dbReference type="ARBA" id="ARBA00023170"/>
    </source>
</evidence>
<dbReference type="SMART" id="SM00365">
    <property type="entry name" value="LRR_SD22"/>
    <property type="match status" value="4"/>
</dbReference>
<evidence type="ECO:0000259" key="14">
    <source>
        <dbReference type="Pfam" id="PF23598"/>
    </source>
</evidence>
<evidence type="ECO:0000259" key="13">
    <source>
        <dbReference type="Pfam" id="PF08263"/>
    </source>
</evidence>
<evidence type="ECO:0000256" key="7">
    <source>
        <dbReference type="ARBA" id="ARBA00022737"/>
    </source>
</evidence>
<dbReference type="PANTHER" id="PTHR48052:SF81">
    <property type="entry name" value="LEUCINE-RICH REPEAT-CONTAINING N-TERMINAL PLANT-TYPE DOMAIN-CONTAINING PROTEIN"/>
    <property type="match status" value="1"/>
</dbReference>
<comment type="similarity">
    <text evidence="2">Belongs to the RLP family.</text>
</comment>
<dbReference type="Pfam" id="PF00560">
    <property type="entry name" value="LRR_1"/>
    <property type="match status" value="6"/>
</dbReference>
<dbReference type="InterPro" id="IPR001611">
    <property type="entry name" value="Leu-rich_rpt"/>
</dbReference>
<evidence type="ECO:0000313" key="17">
    <source>
        <dbReference type="Proteomes" id="UP000007305"/>
    </source>
</evidence>
<dbReference type="AlphaFoldDB" id="B4FYY1"/>
<dbReference type="PANTHER" id="PTHR48052">
    <property type="entry name" value="UNNAMED PRODUCT"/>
    <property type="match status" value="1"/>
</dbReference>
<reference evidence="16" key="3">
    <citation type="submission" date="2019-07" db="EMBL/GenBank/DDBJ databases">
        <authorList>
            <person name="Seetharam A."/>
            <person name="Woodhouse M."/>
            <person name="Cannon E."/>
        </authorList>
    </citation>
    <scope>NUCLEOTIDE SEQUENCE [LARGE SCALE GENOMIC DNA]</scope>
    <source>
        <strain evidence="16">cv. B73</strain>
    </source>
</reference>
<evidence type="ECO:0000256" key="4">
    <source>
        <dbReference type="ARBA" id="ARBA00022614"/>
    </source>
</evidence>
<dbReference type="ExpressionAtlas" id="B4FYY1">
    <property type="expression patterns" value="baseline and differential"/>
</dbReference>
<dbReference type="RefSeq" id="NP_001141930.2">
    <property type="nucleotide sequence ID" value="NM_001148458.2"/>
</dbReference>
<evidence type="ECO:0000256" key="9">
    <source>
        <dbReference type="ARBA" id="ARBA00023136"/>
    </source>
</evidence>
<dbReference type="KEGG" id="zma:100274079"/>
<dbReference type="Gramene" id="Zm00001eb100940_T001">
    <property type="protein sequence ID" value="Zm00001eb100940_P001"/>
    <property type="gene ID" value="Zm00001eb100940"/>
</dbReference>
<dbReference type="FunFam" id="3.80.10.10:FF:000213">
    <property type="entry name" value="Tyrosine-sulfated glycopeptide receptor 1"/>
    <property type="match status" value="1"/>
</dbReference>
<keyword evidence="4" id="KW-0433">Leucine-rich repeat</keyword>
<feature type="domain" description="Leucine-rich repeat-containing N-terminal plant-type" evidence="13">
    <location>
        <begin position="44"/>
        <end position="84"/>
    </location>
</feature>
<keyword evidence="3" id="KW-1003">Cell membrane</keyword>
<keyword evidence="9 12" id="KW-0472">Membrane</keyword>
<dbReference type="PRINTS" id="PR00019">
    <property type="entry name" value="LEURICHRPT"/>
</dbReference>
<feature type="transmembrane region" description="Helical" evidence="12">
    <location>
        <begin position="693"/>
        <end position="712"/>
    </location>
</feature>
<proteinExistence type="evidence at transcript level"/>
<accession>B4FYY1</accession>
<dbReference type="InterPro" id="IPR055414">
    <property type="entry name" value="LRR_R13L4/SHOC2-like"/>
</dbReference>
<name>B4FYY1_MAIZE</name>
<reference evidence="17" key="2">
    <citation type="submission" date="2015-12" db="EMBL/GenBank/DDBJ databases">
        <title>Update maize B73 reference genome by single molecule sequencing technologies.</title>
        <authorList>
            <consortium name="Maize Genome Sequencing Project"/>
            <person name="Ware D."/>
        </authorList>
    </citation>
    <scope>NUCLEOTIDE SEQUENCE [LARGE SCALE GENOMIC DNA]</scope>
    <source>
        <strain evidence="17">cv. B73</strain>
    </source>
</reference>
<reference evidence="15" key="1">
    <citation type="journal article" date="2009" name="PLoS Genet.">
        <title>Sequencing, mapping, and analysis of 27,455 maize full-length cDNAs.</title>
        <authorList>
            <person name="Soderlund C."/>
            <person name="Descour A."/>
            <person name="Kudrna D."/>
            <person name="Bomhoff M."/>
            <person name="Boyd L."/>
            <person name="Currie J."/>
            <person name="Angelova A."/>
            <person name="Collura K."/>
            <person name="Wissotski M."/>
            <person name="Ashley E."/>
            <person name="Morrow D."/>
            <person name="Fernandes J."/>
            <person name="Walbot V."/>
            <person name="Yu Y."/>
        </authorList>
    </citation>
    <scope>NUCLEOTIDE SEQUENCE</scope>
    <source>
        <strain evidence="15">B73</strain>
    </source>
</reference>
<dbReference type="InterPro" id="IPR003591">
    <property type="entry name" value="Leu-rich_rpt_typical-subtyp"/>
</dbReference>
<comment type="subcellular location">
    <subcellularLocation>
        <location evidence="1">Cell membrane</location>
        <topology evidence="1">Single-pass type I membrane protein</topology>
    </subcellularLocation>
</comment>
<evidence type="ECO:0000313" key="15">
    <source>
        <dbReference type="EMBL" id="ACF87324.2"/>
    </source>
</evidence>
<keyword evidence="5 12" id="KW-0812">Transmembrane</keyword>
<evidence type="ECO:0000256" key="1">
    <source>
        <dbReference type="ARBA" id="ARBA00004251"/>
    </source>
</evidence>
<keyword evidence="8 12" id="KW-1133">Transmembrane helix</keyword>
<reference evidence="16" key="4">
    <citation type="submission" date="2021-05" db="UniProtKB">
        <authorList>
            <consortium name="EnsemblPlants"/>
        </authorList>
    </citation>
    <scope>IDENTIFICATION</scope>
    <source>
        <strain evidence="16">cv. B73</strain>
    </source>
</reference>
<feature type="domain" description="Disease resistance R13L4/SHOC-2-like LRR" evidence="14">
    <location>
        <begin position="356"/>
        <end position="533"/>
    </location>
</feature>
<dbReference type="GeneID" id="100274079"/>
<dbReference type="Pfam" id="PF08263">
    <property type="entry name" value="LRRNT_2"/>
    <property type="match status" value="1"/>
</dbReference>
<dbReference type="FunFam" id="3.80.10.10:FF:000403">
    <property type="entry name" value="Receptor-like protein 2"/>
    <property type="match status" value="1"/>
</dbReference>
<evidence type="ECO:0000256" key="3">
    <source>
        <dbReference type="ARBA" id="ARBA00022475"/>
    </source>
</evidence>
<gene>
    <name evidence="16" type="primary">LOC100274079</name>
</gene>
<dbReference type="InterPro" id="IPR013210">
    <property type="entry name" value="LRR_N_plant-typ"/>
</dbReference>
<evidence type="ECO:0000313" key="16">
    <source>
        <dbReference type="EnsemblPlants" id="Zm00001eb100940_P001"/>
    </source>
</evidence>
<keyword evidence="11" id="KW-0325">Glycoprotein</keyword>
<dbReference type="Pfam" id="PF23598">
    <property type="entry name" value="LRR_14"/>
    <property type="match status" value="1"/>
</dbReference>
<dbReference type="OrthoDB" id="1740823at2759"/>
<dbReference type="SUPFAM" id="SSF52058">
    <property type="entry name" value="L domain-like"/>
    <property type="match status" value="3"/>
</dbReference>
<dbReference type="GO" id="GO:0005886">
    <property type="term" value="C:plasma membrane"/>
    <property type="evidence" value="ECO:0007669"/>
    <property type="project" value="UniProtKB-SubCell"/>
</dbReference>
<dbReference type="EnsemblPlants" id="Zm00001eb100940_T001">
    <property type="protein sequence ID" value="Zm00001eb100940_P001"/>
    <property type="gene ID" value="Zm00001eb100940"/>
</dbReference>
<sequence length="723" mass="77603">MKPPPHSSRNSRTASRLATPPPFGPALVIIVLSLLASLARPCSERDKASLLQFVAELAHDGGLAGSWKSGSTEEDCCRWEGVACGPDRTVTGVFLPSRGLQGRVSPSLANLAGLVSLNLSNNLLSGGLPPGLLASGSVVVLDVSFNMLSGDFGHHQPSSRWPALQVLNISSNLFSGLFPSTIWEAAESLVALNASNNSFSGQIPASSLCASASAPSLASLHLSYNQFSGRIPSGLSNCSLLKSLDAGNNDLTGTLPDELFTLTLLEHLSLPNNQLEGSIGGISELRNLVVLDLGGNSFSASIPESIGKLERLEELHLDDNSMSGELPSTLSNCTSLVVVDLRNNSFSGELSNVNFSKLPNLKTLDLLRNNFSGTIPLSIYTCRKLTALRLSSNRFHGQLSERIGNLKSLTFLSLVNNSISNITGALQTLGRCSSLTTLFIGHNFLNEAMPDDDRIDGFQKLQVLALNHCSLSGKIPSWLSKLTNLEVLLLYGNQLTGSVPGWINSLKFLFHINLSNNSLVGEIPTALVDMPMLKADKVEPKAFELPVYKSQQRQFRMPISFSTTLNLGMNNFIGVIPEEIGQLKALLTLYLSYNDFTGPIPQSICNLTNLESLDLSSNHLTGAIPTALNNLHFLSKFNVSDNDLEGPIPTTGQLSTFPSSSFEGNPKLCGPMLARHCGSAEALVSTKQTEDKVLKVIFAIAFAAFFGVGVLYDQTVLSKFFWL</sequence>
<dbReference type="Gene3D" id="3.80.10.10">
    <property type="entry name" value="Ribonuclease Inhibitor"/>
    <property type="match status" value="4"/>
</dbReference>
<evidence type="ECO:0000256" key="5">
    <source>
        <dbReference type="ARBA" id="ARBA00022692"/>
    </source>
</evidence>
<dbReference type="EMBL" id="BT042319">
    <property type="protein sequence ID" value="ACF87324.2"/>
    <property type="molecule type" value="mRNA"/>
</dbReference>
<organism evidence="15">
    <name type="scientific">Zea mays</name>
    <name type="common">Maize</name>
    <dbReference type="NCBI Taxonomy" id="4577"/>
    <lineage>
        <taxon>Eukaryota</taxon>
        <taxon>Viridiplantae</taxon>
        <taxon>Streptophyta</taxon>
        <taxon>Embryophyta</taxon>
        <taxon>Tracheophyta</taxon>
        <taxon>Spermatophyta</taxon>
        <taxon>Magnoliopsida</taxon>
        <taxon>Liliopsida</taxon>
        <taxon>Poales</taxon>
        <taxon>Poaceae</taxon>
        <taxon>PACMAD clade</taxon>
        <taxon>Panicoideae</taxon>
        <taxon>Andropogonodae</taxon>
        <taxon>Andropogoneae</taxon>
        <taxon>Tripsacinae</taxon>
        <taxon>Zea</taxon>
    </lineage>
</organism>
<evidence type="ECO:0000256" key="11">
    <source>
        <dbReference type="ARBA" id="ARBA00023180"/>
    </source>
</evidence>
<dbReference type="SMART" id="SM00369">
    <property type="entry name" value="LRR_TYP"/>
    <property type="match status" value="8"/>
</dbReference>
<evidence type="ECO:0000256" key="12">
    <source>
        <dbReference type="SAM" id="Phobius"/>
    </source>
</evidence>
<keyword evidence="7" id="KW-0677">Repeat</keyword>